<evidence type="ECO:0000259" key="1">
    <source>
        <dbReference type="Pfam" id="PF13456"/>
    </source>
</evidence>
<dbReference type="SUPFAM" id="SSF53098">
    <property type="entry name" value="Ribonuclease H-like"/>
    <property type="match status" value="1"/>
</dbReference>
<feature type="domain" description="RNase H type-1" evidence="1">
    <location>
        <begin position="48"/>
        <end position="134"/>
    </location>
</feature>
<evidence type="ECO:0000313" key="2">
    <source>
        <dbReference type="EMBL" id="KAK9037211.1"/>
    </source>
</evidence>
<dbReference type="CDD" id="cd06222">
    <property type="entry name" value="RNase_H_like"/>
    <property type="match status" value="1"/>
</dbReference>
<dbReference type="Pfam" id="PF13456">
    <property type="entry name" value="RVT_3"/>
    <property type="match status" value="1"/>
</dbReference>
<sequence>MSDPSIADNLSLIGNDASCVLAWKAPPSGFFKLNVDGAKLRNDAVGQGTPVLVELLALSYGLGFFFRSDWGTSSRLVLESDSLIAVEWVFHPDKCPPMFASLTRSIRSVIDEKHVILRHIPRGCNVEADALAKAGIG</sequence>
<dbReference type="InterPro" id="IPR036397">
    <property type="entry name" value="RNaseH_sf"/>
</dbReference>
<dbReference type="EMBL" id="JBBPBN010000005">
    <property type="protein sequence ID" value="KAK9037211.1"/>
    <property type="molecule type" value="Genomic_DNA"/>
</dbReference>
<dbReference type="Gene3D" id="3.30.420.10">
    <property type="entry name" value="Ribonuclease H-like superfamily/Ribonuclease H"/>
    <property type="match status" value="1"/>
</dbReference>
<organism evidence="2 3">
    <name type="scientific">Hibiscus sabdariffa</name>
    <name type="common">roselle</name>
    <dbReference type="NCBI Taxonomy" id="183260"/>
    <lineage>
        <taxon>Eukaryota</taxon>
        <taxon>Viridiplantae</taxon>
        <taxon>Streptophyta</taxon>
        <taxon>Embryophyta</taxon>
        <taxon>Tracheophyta</taxon>
        <taxon>Spermatophyta</taxon>
        <taxon>Magnoliopsida</taxon>
        <taxon>eudicotyledons</taxon>
        <taxon>Gunneridae</taxon>
        <taxon>Pentapetalae</taxon>
        <taxon>rosids</taxon>
        <taxon>malvids</taxon>
        <taxon>Malvales</taxon>
        <taxon>Malvaceae</taxon>
        <taxon>Malvoideae</taxon>
        <taxon>Hibiscus</taxon>
    </lineage>
</organism>
<dbReference type="PANTHER" id="PTHR47723">
    <property type="entry name" value="OS05G0353850 PROTEIN"/>
    <property type="match status" value="1"/>
</dbReference>
<dbReference type="Proteomes" id="UP001396334">
    <property type="component" value="Unassembled WGS sequence"/>
</dbReference>
<dbReference type="InterPro" id="IPR012337">
    <property type="entry name" value="RNaseH-like_sf"/>
</dbReference>
<proteinExistence type="predicted"/>
<dbReference type="PANTHER" id="PTHR47723:SF19">
    <property type="entry name" value="POLYNUCLEOTIDYL TRANSFERASE, RIBONUCLEASE H-LIKE SUPERFAMILY PROTEIN"/>
    <property type="match status" value="1"/>
</dbReference>
<comment type="caution">
    <text evidence="2">The sequence shown here is derived from an EMBL/GenBank/DDBJ whole genome shotgun (WGS) entry which is preliminary data.</text>
</comment>
<protein>
    <recommendedName>
        <fullName evidence="1">RNase H type-1 domain-containing protein</fullName>
    </recommendedName>
</protein>
<dbReference type="InterPro" id="IPR053151">
    <property type="entry name" value="RNase_H-like"/>
</dbReference>
<dbReference type="InterPro" id="IPR044730">
    <property type="entry name" value="RNase_H-like_dom_plant"/>
</dbReference>
<evidence type="ECO:0000313" key="3">
    <source>
        <dbReference type="Proteomes" id="UP001396334"/>
    </source>
</evidence>
<keyword evidence="3" id="KW-1185">Reference proteome</keyword>
<name>A0ABR2TI91_9ROSI</name>
<reference evidence="2 3" key="1">
    <citation type="journal article" date="2024" name="G3 (Bethesda)">
        <title>Genome assembly of Hibiscus sabdariffa L. provides insights into metabolisms of medicinal natural products.</title>
        <authorList>
            <person name="Kim T."/>
        </authorList>
    </citation>
    <scope>NUCLEOTIDE SEQUENCE [LARGE SCALE GENOMIC DNA]</scope>
    <source>
        <strain evidence="2">TK-2024</strain>
        <tissue evidence="2">Old leaves</tissue>
    </source>
</reference>
<gene>
    <name evidence="2" type="ORF">V6N11_022130</name>
</gene>
<accession>A0ABR2TI91</accession>
<dbReference type="InterPro" id="IPR002156">
    <property type="entry name" value="RNaseH_domain"/>
</dbReference>